<dbReference type="InterPro" id="IPR001789">
    <property type="entry name" value="Sig_transdc_resp-reg_receiver"/>
</dbReference>
<dbReference type="AlphaFoldDB" id="I3XZY1"/>
<dbReference type="InterPro" id="IPR016032">
    <property type="entry name" value="Sig_transdc_resp-reg_C-effctor"/>
</dbReference>
<dbReference type="InterPro" id="IPR011006">
    <property type="entry name" value="CheY-like_superfamily"/>
</dbReference>
<dbReference type="SMART" id="SM00862">
    <property type="entry name" value="Trans_reg_C"/>
    <property type="match status" value="1"/>
</dbReference>
<dbReference type="Pfam" id="PF00486">
    <property type="entry name" value="Trans_reg_C"/>
    <property type="match status" value="1"/>
</dbReference>
<keyword evidence="1 3" id="KW-0238">DNA-binding</keyword>
<organism evidence="6 7">
    <name type="scientific">Sulfurospirillum barnesii (strain ATCC 700032 / DSM 10660 / SES-3)</name>
    <dbReference type="NCBI Taxonomy" id="760154"/>
    <lineage>
        <taxon>Bacteria</taxon>
        <taxon>Pseudomonadati</taxon>
        <taxon>Campylobacterota</taxon>
        <taxon>Epsilonproteobacteria</taxon>
        <taxon>Campylobacterales</taxon>
        <taxon>Sulfurospirillaceae</taxon>
        <taxon>Sulfurospirillum</taxon>
    </lineage>
</organism>
<evidence type="ECO:0000256" key="1">
    <source>
        <dbReference type="ARBA" id="ARBA00023125"/>
    </source>
</evidence>
<dbReference type="STRING" id="760154.Sulba_2230"/>
<dbReference type="KEGG" id="sba:Sulba_2230"/>
<evidence type="ECO:0000256" key="3">
    <source>
        <dbReference type="PROSITE-ProRule" id="PRU01091"/>
    </source>
</evidence>
<evidence type="ECO:0000313" key="7">
    <source>
        <dbReference type="Proteomes" id="UP000006176"/>
    </source>
</evidence>
<name>I3XZY1_SULBS</name>
<keyword evidence="7" id="KW-1185">Reference proteome</keyword>
<dbReference type="InterPro" id="IPR001867">
    <property type="entry name" value="OmpR/PhoB-type_DNA-bd"/>
</dbReference>
<dbReference type="EMBL" id="CP003333">
    <property type="protein sequence ID" value="AFL69505.1"/>
    <property type="molecule type" value="Genomic_DNA"/>
</dbReference>
<reference evidence="6 7" key="1">
    <citation type="submission" date="2012-06" db="EMBL/GenBank/DDBJ databases">
        <title>Complete sequence of Sulfurospirillum barnesii SES-3.</title>
        <authorList>
            <consortium name="US DOE Joint Genome Institute"/>
            <person name="Lucas S."/>
            <person name="Han J."/>
            <person name="Lapidus A."/>
            <person name="Cheng J.-F."/>
            <person name="Goodwin L."/>
            <person name="Pitluck S."/>
            <person name="Peters L."/>
            <person name="Ovchinnikova G."/>
            <person name="Lu M."/>
            <person name="Detter J.C."/>
            <person name="Han C."/>
            <person name="Tapia R."/>
            <person name="Land M."/>
            <person name="Hauser L."/>
            <person name="Kyrpides N."/>
            <person name="Ivanova N."/>
            <person name="Pagani I."/>
            <person name="Stolz J."/>
            <person name="Arkin A."/>
            <person name="Dehal P."/>
            <person name="Oremland R."/>
            <person name="Saltikov C."/>
            <person name="Basu P."/>
            <person name="Hollibaugh J."/>
            <person name="Newman D."/>
            <person name="Stolyar S."/>
            <person name="Hazen T."/>
            <person name="Woyke T."/>
        </authorList>
    </citation>
    <scope>NUCLEOTIDE SEQUENCE [LARGE SCALE GENOMIC DNA]</scope>
    <source>
        <strain evidence="7">ATCC 700032 / DSM 10660 / SES-3</strain>
    </source>
</reference>
<dbReference type="PROSITE" id="PS50110">
    <property type="entry name" value="RESPONSE_REGULATORY"/>
    <property type="match status" value="1"/>
</dbReference>
<gene>
    <name evidence="6" type="ordered locus">Sulba_2230</name>
</gene>
<dbReference type="GO" id="GO:0000160">
    <property type="term" value="P:phosphorelay signal transduction system"/>
    <property type="evidence" value="ECO:0007669"/>
    <property type="project" value="InterPro"/>
</dbReference>
<comment type="caution">
    <text evidence="2">Lacks conserved residue(s) required for the propagation of feature annotation.</text>
</comment>
<dbReference type="SUPFAM" id="SSF46894">
    <property type="entry name" value="C-terminal effector domain of the bipartite response regulators"/>
    <property type="match status" value="1"/>
</dbReference>
<feature type="domain" description="Response regulatory" evidence="4">
    <location>
        <begin position="2"/>
        <end position="118"/>
    </location>
</feature>
<dbReference type="PROSITE" id="PS51755">
    <property type="entry name" value="OMPR_PHOB"/>
    <property type="match status" value="1"/>
</dbReference>
<proteinExistence type="predicted"/>
<feature type="domain" description="OmpR/PhoB-type" evidence="5">
    <location>
        <begin position="124"/>
        <end position="217"/>
    </location>
</feature>
<dbReference type="SUPFAM" id="SSF52172">
    <property type="entry name" value="CheY-like"/>
    <property type="match status" value="1"/>
</dbReference>
<dbReference type="eggNOG" id="COG0745">
    <property type="taxonomic scope" value="Bacteria"/>
</dbReference>
<dbReference type="Gene3D" id="1.10.10.10">
    <property type="entry name" value="Winged helix-like DNA-binding domain superfamily/Winged helix DNA-binding domain"/>
    <property type="match status" value="1"/>
</dbReference>
<dbReference type="Proteomes" id="UP000006176">
    <property type="component" value="Chromosome"/>
</dbReference>
<dbReference type="GO" id="GO:0006355">
    <property type="term" value="P:regulation of DNA-templated transcription"/>
    <property type="evidence" value="ECO:0007669"/>
    <property type="project" value="InterPro"/>
</dbReference>
<dbReference type="RefSeq" id="WP_014770368.1">
    <property type="nucleotide sequence ID" value="NC_018002.1"/>
</dbReference>
<dbReference type="GO" id="GO:0003677">
    <property type="term" value="F:DNA binding"/>
    <property type="evidence" value="ECO:0007669"/>
    <property type="project" value="UniProtKB-UniRule"/>
</dbReference>
<evidence type="ECO:0000313" key="6">
    <source>
        <dbReference type="EMBL" id="AFL69505.1"/>
    </source>
</evidence>
<sequence length="219" mass="25799">MKIFILEHDRVLQEEIDICLNNCRLHITIKKAYDKQALFDEATSLDEYALFVLNLKNPTDARTIDFIRDNGGYAPILLIVEPMEDAMMLKTLYYLGYNDVILKPFPVEEMVFRIYKLCDIWNNDVFFLRNGMYFDFKQGMFITKEEPILLGRKESLLLKCLFLKSPHIVTWDEINAFVYHNEVITQERIRALIKQLRDKLPLKCIKTINGKGYQMIVSS</sequence>
<dbReference type="PATRIC" id="fig|760154.4.peg.2233"/>
<dbReference type="InterPro" id="IPR036388">
    <property type="entry name" value="WH-like_DNA-bd_sf"/>
</dbReference>
<feature type="DNA-binding region" description="OmpR/PhoB-type" evidence="3">
    <location>
        <begin position="124"/>
        <end position="217"/>
    </location>
</feature>
<protein>
    <submittedName>
        <fullName evidence="6">Response regulator with CheY-like receiver domain and winged-helix DNA-binding domain</fullName>
    </submittedName>
</protein>
<evidence type="ECO:0000259" key="4">
    <source>
        <dbReference type="PROSITE" id="PS50110"/>
    </source>
</evidence>
<dbReference type="OrthoDB" id="5339110at2"/>
<accession>I3XZY1</accession>
<evidence type="ECO:0000259" key="5">
    <source>
        <dbReference type="PROSITE" id="PS51755"/>
    </source>
</evidence>
<evidence type="ECO:0000256" key="2">
    <source>
        <dbReference type="PROSITE-ProRule" id="PRU00169"/>
    </source>
</evidence>
<dbReference type="HOGENOM" id="CLU_000445_30_3_7"/>